<evidence type="ECO:0000256" key="1">
    <source>
        <dbReference type="SAM" id="Phobius"/>
    </source>
</evidence>
<dbReference type="AlphaFoldDB" id="A0A2T9Y516"/>
<protein>
    <submittedName>
        <fullName evidence="2">Uncharacterized protein</fullName>
    </submittedName>
</protein>
<keyword evidence="3" id="KW-1185">Reference proteome</keyword>
<feature type="transmembrane region" description="Helical" evidence="1">
    <location>
        <begin position="62"/>
        <end position="80"/>
    </location>
</feature>
<proteinExistence type="predicted"/>
<comment type="caution">
    <text evidence="2">The sequence shown here is derived from an EMBL/GenBank/DDBJ whole genome shotgun (WGS) entry which is preliminary data.</text>
</comment>
<keyword evidence="1" id="KW-1133">Transmembrane helix</keyword>
<dbReference type="Proteomes" id="UP000245699">
    <property type="component" value="Unassembled WGS sequence"/>
</dbReference>
<feature type="transmembrane region" description="Helical" evidence="1">
    <location>
        <begin position="100"/>
        <end position="121"/>
    </location>
</feature>
<reference evidence="2 3" key="1">
    <citation type="journal article" date="2018" name="MBio">
        <title>Comparative Genomics Reveals the Core Gene Toolbox for the Fungus-Insect Symbiosis.</title>
        <authorList>
            <person name="Wang Y."/>
            <person name="Stata M."/>
            <person name="Wang W."/>
            <person name="Stajich J.E."/>
            <person name="White M.M."/>
            <person name="Moncalvo J.M."/>
        </authorList>
    </citation>
    <scope>NUCLEOTIDE SEQUENCE [LARGE SCALE GENOMIC DNA]</scope>
    <source>
        <strain evidence="2 3">AUS-77-4</strain>
    </source>
</reference>
<dbReference type="EMBL" id="MBFT01000758">
    <property type="protein sequence ID" value="PVU87364.1"/>
    <property type="molecule type" value="Genomic_DNA"/>
</dbReference>
<accession>A0A2T9Y516</accession>
<evidence type="ECO:0000313" key="3">
    <source>
        <dbReference type="Proteomes" id="UP000245699"/>
    </source>
</evidence>
<keyword evidence="1" id="KW-0812">Transmembrane</keyword>
<evidence type="ECO:0000313" key="2">
    <source>
        <dbReference type="EMBL" id="PVU87364.1"/>
    </source>
</evidence>
<organism evidence="2 3">
    <name type="scientific">Furculomyces boomerangus</name>
    <dbReference type="NCBI Taxonomy" id="61424"/>
    <lineage>
        <taxon>Eukaryota</taxon>
        <taxon>Fungi</taxon>
        <taxon>Fungi incertae sedis</taxon>
        <taxon>Zoopagomycota</taxon>
        <taxon>Kickxellomycotina</taxon>
        <taxon>Harpellomycetes</taxon>
        <taxon>Harpellales</taxon>
        <taxon>Harpellaceae</taxon>
        <taxon>Furculomyces</taxon>
    </lineage>
</organism>
<sequence>MGCYNSKLEVNTGKRIVNDSERVKEQRSGQVTDAMIVIKSAFMVNEPHRNILYRSYSSNGRMGLLVAAMLMTSVSEPGNFDTDPNSHTWYSENGLSDKAVSLMGYMIIGAITVIGLSGNAFGIPDGMCQLANDTLDIAIKLAESTCFKPDSDFDYVVGFTIDNIHGLSFWEIYSNNDFKKQNNEDYYPVFGISCDGDGEKAYHGTKTIHDYTIVIA</sequence>
<gene>
    <name evidence="2" type="ORF">BB559_006076</name>
</gene>
<name>A0A2T9Y516_9FUNG</name>
<keyword evidence="1" id="KW-0472">Membrane</keyword>